<gene>
    <name evidence="1" type="ORF">BJ999_000367</name>
</gene>
<reference evidence="1 2" key="1">
    <citation type="submission" date="2020-07" db="EMBL/GenBank/DDBJ databases">
        <title>Sequencing the genomes of 1000 actinobacteria strains.</title>
        <authorList>
            <person name="Klenk H.-P."/>
        </authorList>
    </citation>
    <scope>NUCLEOTIDE SEQUENCE [LARGE SCALE GENOMIC DNA]</scope>
    <source>
        <strain evidence="1 2">DSM 43461</strain>
    </source>
</reference>
<sequence length="59" mass="6082">MPTDSQVHLDDVAYDAIEEANASDEPVTVVYGSAETVVEPGTKDGPAAITARLLDAAGH</sequence>
<protein>
    <submittedName>
        <fullName evidence="1">Uncharacterized protein</fullName>
    </submittedName>
</protein>
<dbReference type="RefSeq" id="WP_179831634.1">
    <property type="nucleotide sequence ID" value="NZ_BMRD01000005.1"/>
</dbReference>
<comment type="caution">
    <text evidence="1">The sequence shown here is derived from an EMBL/GenBank/DDBJ whole genome shotgun (WGS) entry which is preliminary data.</text>
</comment>
<accession>A0A7Y9KAE3</accession>
<dbReference type="Proteomes" id="UP000591272">
    <property type="component" value="Unassembled WGS sequence"/>
</dbReference>
<evidence type="ECO:0000313" key="2">
    <source>
        <dbReference type="Proteomes" id="UP000591272"/>
    </source>
</evidence>
<name>A0A7Y9KAE3_9ACTN</name>
<organism evidence="1 2">
    <name type="scientific">Actinomadura citrea</name>
    <dbReference type="NCBI Taxonomy" id="46158"/>
    <lineage>
        <taxon>Bacteria</taxon>
        <taxon>Bacillati</taxon>
        <taxon>Actinomycetota</taxon>
        <taxon>Actinomycetes</taxon>
        <taxon>Streptosporangiales</taxon>
        <taxon>Thermomonosporaceae</taxon>
        <taxon>Actinomadura</taxon>
    </lineage>
</organism>
<keyword evidence="2" id="KW-1185">Reference proteome</keyword>
<evidence type="ECO:0000313" key="1">
    <source>
        <dbReference type="EMBL" id="NYE10071.1"/>
    </source>
</evidence>
<proteinExistence type="predicted"/>
<dbReference type="EMBL" id="JACCBT010000001">
    <property type="protein sequence ID" value="NYE10071.1"/>
    <property type="molecule type" value="Genomic_DNA"/>
</dbReference>
<dbReference type="AlphaFoldDB" id="A0A7Y9KAE3"/>